<dbReference type="RefSeq" id="WP_104519531.1">
    <property type="nucleotide sequence ID" value="NZ_NHRY01000146.1"/>
</dbReference>
<dbReference type="PANTHER" id="PTHR45138:SF9">
    <property type="entry name" value="DIGUANYLATE CYCLASE DGCM-RELATED"/>
    <property type="match status" value="1"/>
</dbReference>
<feature type="domain" description="GGDEF" evidence="4">
    <location>
        <begin position="210"/>
        <end position="344"/>
    </location>
</feature>
<dbReference type="Gene3D" id="3.30.70.270">
    <property type="match status" value="1"/>
</dbReference>
<sequence>MATQPPLADDAGAIRRWAARAWLEMDNAGVLPTPQNFDLWFTHVSGANPELSQQIAAVAGGQPVTPAALQDLHARFGAAKTDVDAIVERAEAIQRGAQSMITLVAGNTEHLHHYGNTLSHWSARLNEDRTLENLLQAVTILSAETAKASERNRALEQQLAAATARIARLKDGMEELRREATTDTLTGLVNRKAFSTRLRRALADARTDGFGVSVLMIDVDYFKRVNDTYGHAAGDLVLRLIGRLLGESVKGRDTAARFGGEEFAVLLVRADLKGATTVANQIRVAVESKQLFRKRVSDEAVRITVSVGVAQFRPNETAAALLERADAALYQAKSLGRNQVCAAQ</sequence>
<dbReference type="NCBIfam" id="TIGR00254">
    <property type="entry name" value="GGDEF"/>
    <property type="match status" value="1"/>
</dbReference>
<dbReference type="GO" id="GO:1902201">
    <property type="term" value="P:negative regulation of bacterial-type flagellum-dependent cell motility"/>
    <property type="evidence" value="ECO:0007669"/>
    <property type="project" value="TreeGrafter"/>
</dbReference>
<dbReference type="EMBL" id="NHRY01000146">
    <property type="protein sequence ID" value="PPQ33417.1"/>
    <property type="molecule type" value="Genomic_DNA"/>
</dbReference>
<proteinExistence type="predicted"/>
<comment type="caution">
    <text evidence="5">The sequence shown here is derived from an EMBL/GenBank/DDBJ whole genome shotgun (WGS) entry which is preliminary data.</text>
</comment>
<dbReference type="EC" id="2.7.7.65" evidence="1"/>
<accession>A0A2S6NFP0</accession>
<keyword evidence="3" id="KW-0175">Coiled coil</keyword>
<dbReference type="PROSITE" id="PS50887">
    <property type="entry name" value="GGDEF"/>
    <property type="match status" value="1"/>
</dbReference>
<dbReference type="InterPro" id="IPR043128">
    <property type="entry name" value="Rev_trsase/Diguanyl_cyclase"/>
</dbReference>
<dbReference type="FunFam" id="3.30.70.270:FF:000001">
    <property type="entry name" value="Diguanylate cyclase domain protein"/>
    <property type="match status" value="1"/>
</dbReference>
<evidence type="ECO:0000313" key="5">
    <source>
        <dbReference type="EMBL" id="PPQ33417.1"/>
    </source>
</evidence>
<dbReference type="PANTHER" id="PTHR45138">
    <property type="entry name" value="REGULATORY COMPONENTS OF SENSORY TRANSDUCTION SYSTEM"/>
    <property type="match status" value="1"/>
</dbReference>
<dbReference type="Pfam" id="PF00990">
    <property type="entry name" value="GGDEF"/>
    <property type="match status" value="1"/>
</dbReference>
<dbReference type="Proteomes" id="UP000239724">
    <property type="component" value="Unassembled WGS sequence"/>
</dbReference>
<dbReference type="GO" id="GO:0052621">
    <property type="term" value="F:diguanylate cyclase activity"/>
    <property type="evidence" value="ECO:0007669"/>
    <property type="project" value="UniProtKB-EC"/>
</dbReference>
<feature type="coiled-coil region" evidence="3">
    <location>
        <begin position="138"/>
        <end position="179"/>
    </location>
</feature>
<dbReference type="InterPro" id="IPR000160">
    <property type="entry name" value="GGDEF_dom"/>
</dbReference>
<dbReference type="AlphaFoldDB" id="A0A2S6NFP0"/>
<gene>
    <name evidence="5" type="ORF">CCS01_14350</name>
</gene>
<dbReference type="SMART" id="SM00267">
    <property type="entry name" value="GGDEF"/>
    <property type="match status" value="1"/>
</dbReference>
<dbReference type="OrthoDB" id="9812260at2"/>
<name>A0A2S6NFP0_RHOGL</name>
<evidence type="ECO:0000256" key="3">
    <source>
        <dbReference type="SAM" id="Coils"/>
    </source>
</evidence>
<dbReference type="GO" id="GO:0005886">
    <property type="term" value="C:plasma membrane"/>
    <property type="evidence" value="ECO:0007669"/>
    <property type="project" value="TreeGrafter"/>
</dbReference>
<keyword evidence="6" id="KW-1185">Reference proteome</keyword>
<evidence type="ECO:0000313" key="6">
    <source>
        <dbReference type="Proteomes" id="UP000239724"/>
    </source>
</evidence>
<comment type="catalytic activity">
    <reaction evidence="2">
        <text>2 GTP = 3',3'-c-di-GMP + 2 diphosphate</text>
        <dbReference type="Rhea" id="RHEA:24898"/>
        <dbReference type="ChEBI" id="CHEBI:33019"/>
        <dbReference type="ChEBI" id="CHEBI:37565"/>
        <dbReference type="ChEBI" id="CHEBI:58805"/>
        <dbReference type="EC" id="2.7.7.65"/>
    </reaction>
</comment>
<dbReference type="InterPro" id="IPR050469">
    <property type="entry name" value="Diguanylate_Cyclase"/>
</dbReference>
<protein>
    <recommendedName>
        <fullName evidence="1">diguanylate cyclase</fullName>
        <ecNumber evidence="1">2.7.7.65</ecNumber>
    </recommendedName>
</protein>
<evidence type="ECO:0000256" key="2">
    <source>
        <dbReference type="ARBA" id="ARBA00034247"/>
    </source>
</evidence>
<reference evidence="5 6" key="1">
    <citation type="journal article" date="2018" name="Arch. Microbiol.">
        <title>New insights into the metabolic potential of the phototrophic purple bacterium Rhodopila globiformis DSM 161(T) from its draft genome sequence and evidence for a vanadium-dependent nitrogenase.</title>
        <authorList>
            <person name="Imhoff J.F."/>
            <person name="Rahn T."/>
            <person name="Kunzel S."/>
            <person name="Neulinger S.C."/>
        </authorList>
    </citation>
    <scope>NUCLEOTIDE SEQUENCE [LARGE SCALE GENOMIC DNA]</scope>
    <source>
        <strain evidence="5 6">DSM 161</strain>
    </source>
</reference>
<dbReference type="GO" id="GO:0043709">
    <property type="term" value="P:cell adhesion involved in single-species biofilm formation"/>
    <property type="evidence" value="ECO:0007669"/>
    <property type="project" value="TreeGrafter"/>
</dbReference>
<dbReference type="CDD" id="cd01949">
    <property type="entry name" value="GGDEF"/>
    <property type="match status" value="1"/>
</dbReference>
<evidence type="ECO:0000259" key="4">
    <source>
        <dbReference type="PROSITE" id="PS50887"/>
    </source>
</evidence>
<organism evidence="5 6">
    <name type="scientific">Rhodopila globiformis</name>
    <name type="common">Rhodopseudomonas globiformis</name>
    <dbReference type="NCBI Taxonomy" id="1071"/>
    <lineage>
        <taxon>Bacteria</taxon>
        <taxon>Pseudomonadati</taxon>
        <taxon>Pseudomonadota</taxon>
        <taxon>Alphaproteobacteria</taxon>
        <taxon>Acetobacterales</taxon>
        <taxon>Acetobacteraceae</taxon>
        <taxon>Rhodopila</taxon>
    </lineage>
</organism>
<dbReference type="SUPFAM" id="SSF55073">
    <property type="entry name" value="Nucleotide cyclase"/>
    <property type="match status" value="1"/>
</dbReference>
<dbReference type="InterPro" id="IPR029787">
    <property type="entry name" value="Nucleotide_cyclase"/>
</dbReference>
<evidence type="ECO:0000256" key="1">
    <source>
        <dbReference type="ARBA" id="ARBA00012528"/>
    </source>
</evidence>